<feature type="non-terminal residue" evidence="2">
    <location>
        <position position="1"/>
    </location>
</feature>
<name>A0A0K8T4N2_LYGHE</name>
<feature type="compositionally biased region" description="Polar residues" evidence="1">
    <location>
        <begin position="83"/>
        <end position="97"/>
    </location>
</feature>
<evidence type="ECO:0000256" key="1">
    <source>
        <dbReference type="SAM" id="MobiDB-lite"/>
    </source>
</evidence>
<dbReference type="AlphaFoldDB" id="A0A0K8T4N2"/>
<accession>A0A0K8T4N2</accession>
<organism evidence="2">
    <name type="scientific">Lygus hesperus</name>
    <name type="common">Western plant bug</name>
    <dbReference type="NCBI Taxonomy" id="30085"/>
    <lineage>
        <taxon>Eukaryota</taxon>
        <taxon>Metazoa</taxon>
        <taxon>Ecdysozoa</taxon>
        <taxon>Arthropoda</taxon>
        <taxon>Hexapoda</taxon>
        <taxon>Insecta</taxon>
        <taxon>Pterygota</taxon>
        <taxon>Neoptera</taxon>
        <taxon>Paraneoptera</taxon>
        <taxon>Hemiptera</taxon>
        <taxon>Heteroptera</taxon>
        <taxon>Panheteroptera</taxon>
        <taxon>Cimicomorpha</taxon>
        <taxon>Miridae</taxon>
        <taxon>Mirini</taxon>
        <taxon>Lygus</taxon>
    </lineage>
</organism>
<dbReference type="EMBL" id="GBRD01005701">
    <property type="protein sequence ID" value="JAG60120.1"/>
    <property type="molecule type" value="Transcribed_RNA"/>
</dbReference>
<sequence>ESGNYTSFSGYANKLFPVSYPTVFPPLGFFCSQVFPSGGGAIDLTAVPYAMAEPQQSTSAVQKGDDLERIGRLQIPRAKLKRSSISETTEARPTSCSSQQLSAAPPPPVPLTNDLCPRK</sequence>
<proteinExistence type="predicted"/>
<feature type="region of interest" description="Disordered" evidence="1">
    <location>
        <begin position="78"/>
        <end position="119"/>
    </location>
</feature>
<reference evidence="2" key="1">
    <citation type="submission" date="2014-09" db="EMBL/GenBank/DDBJ databases">
        <authorList>
            <person name="Magalhaes I.L.F."/>
            <person name="Oliveira U."/>
            <person name="Santos F.R."/>
            <person name="Vidigal T.H.D.A."/>
            <person name="Brescovit A.D."/>
            <person name="Santos A.J."/>
        </authorList>
    </citation>
    <scope>NUCLEOTIDE SEQUENCE</scope>
</reference>
<evidence type="ECO:0000313" key="2">
    <source>
        <dbReference type="EMBL" id="JAG60120.1"/>
    </source>
</evidence>
<protein>
    <submittedName>
        <fullName evidence="2">Uncharacterized protein</fullName>
    </submittedName>
</protein>